<evidence type="ECO:0000256" key="1">
    <source>
        <dbReference type="ARBA" id="ARBA00023125"/>
    </source>
</evidence>
<dbReference type="Proteomes" id="UP000568664">
    <property type="component" value="Unassembled WGS sequence"/>
</dbReference>
<dbReference type="InterPro" id="IPR012340">
    <property type="entry name" value="NA-bd_OB-fold"/>
</dbReference>
<organism evidence="4 5">
    <name type="scientific">Thalassotalea algicola</name>
    <dbReference type="NCBI Taxonomy" id="2716224"/>
    <lineage>
        <taxon>Bacteria</taxon>
        <taxon>Pseudomonadati</taxon>
        <taxon>Pseudomonadota</taxon>
        <taxon>Gammaproteobacteria</taxon>
        <taxon>Alteromonadales</taxon>
        <taxon>Colwelliaceae</taxon>
        <taxon>Thalassotalea</taxon>
    </lineage>
</organism>
<dbReference type="Pfam" id="PF00436">
    <property type="entry name" value="SSB"/>
    <property type="match status" value="2"/>
</dbReference>
<dbReference type="PANTHER" id="PTHR10302">
    <property type="entry name" value="SINGLE-STRANDED DNA-BINDING PROTEIN"/>
    <property type="match status" value="1"/>
</dbReference>
<comment type="caution">
    <text evidence="4">The sequence shown here is derived from an EMBL/GenBank/DDBJ whole genome shotgun (WGS) entry which is preliminary data.</text>
</comment>
<name>A0A7Y0L9Q5_9GAMM</name>
<dbReference type="CDD" id="cd04496">
    <property type="entry name" value="SSB_OBF"/>
    <property type="match status" value="1"/>
</dbReference>
<evidence type="ECO:0000313" key="5">
    <source>
        <dbReference type="Proteomes" id="UP000568664"/>
    </source>
</evidence>
<keyword evidence="5" id="KW-1185">Reference proteome</keyword>
<evidence type="ECO:0000313" key="4">
    <source>
        <dbReference type="EMBL" id="NMP30553.1"/>
    </source>
</evidence>
<dbReference type="AlphaFoldDB" id="A0A7Y0L9Q5"/>
<dbReference type="EMBL" id="JABBXH010000001">
    <property type="protein sequence ID" value="NMP30553.1"/>
    <property type="molecule type" value="Genomic_DNA"/>
</dbReference>
<protein>
    <recommendedName>
        <fullName evidence="2">Plasmid-derived single-stranded DNA-binding protein</fullName>
    </recommendedName>
</protein>
<dbReference type="RefSeq" id="WP_169073849.1">
    <property type="nucleotide sequence ID" value="NZ_JABBXH010000001.1"/>
</dbReference>
<dbReference type="SUPFAM" id="SSF50249">
    <property type="entry name" value="Nucleic acid-binding proteins"/>
    <property type="match status" value="2"/>
</dbReference>
<evidence type="ECO:0000256" key="2">
    <source>
        <dbReference type="ARBA" id="ARBA00029558"/>
    </source>
</evidence>
<dbReference type="GO" id="GO:0009295">
    <property type="term" value="C:nucleoid"/>
    <property type="evidence" value="ECO:0007669"/>
    <property type="project" value="TreeGrafter"/>
</dbReference>
<evidence type="ECO:0000256" key="3">
    <source>
        <dbReference type="PROSITE-ProRule" id="PRU00252"/>
    </source>
</evidence>
<gene>
    <name evidence="4" type="ORF">HII17_03165</name>
</gene>
<dbReference type="GO" id="GO:0006260">
    <property type="term" value="P:DNA replication"/>
    <property type="evidence" value="ECO:0007669"/>
    <property type="project" value="InterPro"/>
</dbReference>
<dbReference type="PANTHER" id="PTHR10302:SF27">
    <property type="entry name" value="SINGLE-STRANDED DNA-BINDING PROTEIN"/>
    <property type="match status" value="1"/>
</dbReference>
<dbReference type="Gene3D" id="2.40.50.140">
    <property type="entry name" value="Nucleic acid-binding proteins"/>
    <property type="match status" value="2"/>
</dbReference>
<sequence>MINTFEASHQLCNVTLLGNLVAKPEIRYLANPVLAVTDIVLATTYRWKDKNNHNKEWTSYHHVKVVGKLVEESLQHANKGDILLVNGYIANNKTKPIEIVHATTIEHFAKGFTQNINNITCSAQLTTDVKLVTTESNNQLATFEISICHHAFSEHKSESLIHHVKRPVQLWGAQAQNIAQQAKQGDNVIVEGRLSYANNQQKSQQIDASQVHLLAK</sequence>
<accession>A0A7Y0L9Q5</accession>
<dbReference type="InterPro" id="IPR011344">
    <property type="entry name" value="ssDNA-bd"/>
</dbReference>
<dbReference type="GO" id="GO:0003697">
    <property type="term" value="F:single-stranded DNA binding"/>
    <property type="evidence" value="ECO:0007669"/>
    <property type="project" value="InterPro"/>
</dbReference>
<dbReference type="InterPro" id="IPR000424">
    <property type="entry name" value="Primosome_PriB/ssb"/>
</dbReference>
<keyword evidence="1 3" id="KW-0238">DNA-binding</keyword>
<proteinExistence type="predicted"/>
<reference evidence="4 5" key="1">
    <citation type="submission" date="2020-04" db="EMBL/GenBank/DDBJ databases">
        <title>Thalassotalea sp. M1531, isolated from the surface of marine red alga.</title>
        <authorList>
            <person name="Pang L."/>
            <person name="Lu D.-C."/>
        </authorList>
    </citation>
    <scope>NUCLEOTIDE SEQUENCE [LARGE SCALE GENOMIC DNA]</scope>
    <source>
        <strain evidence="4 5">M1531</strain>
    </source>
</reference>
<dbReference type="PROSITE" id="PS50935">
    <property type="entry name" value="SSB"/>
    <property type="match status" value="2"/>
</dbReference>